<evidence type="ECO:0008006" key="3">
    <source>
        <dbReference type="Google" id="ProtNLM"/>
    </source>
</evidence>
<dbReference type="Gene3D" id="3.40.50.150">
    <property type="entry name" value="Vaccinia Virus protein VP39"/>
    <property type="match status" value="1"/>
</dbReference>
<dbReference type="EMBL" id="QGKM01000083">
    <property type="protein sequence ID" value="PWQ92560.1"/>
    <property type="molecule type" value="Genomic_DNA"/>
</dbReference>
<dbReference type="SUPFAM" id="SSF53335">
    <property type="entry name" value="S-adenosyl-L-methionine-dependent methyltransferases"/>
    <property type="match status" value="1"/>
</dbReference>
<evidence type="ECO:0000313" key="2">
    <source>
        <dbReference type="Proteomes" id="UP000245539"/>
    </source>
</evidence>
<dbReference type="AlphaFoldDB" id="A0A317C8C1"/>
<organism evidence="1 2">
    <name type="scientific">Leucothrix pacifica</name>
    <dbReference type="NCBI Taxonomy" id="1247513"/>
    <lineage>
        <taxon>Bacteria</taxon>
        <taxon>Pseudomonadati</taxon>
        <taxon>Pseudomonadota</taxon>
        <taxon>Gammaproteobacteria</taxon>
        <taxon>Thiotrichales</taxon>
        <taxon>Thiotrichaceae</taxon>
        <taxon>Leucothrix</taxon>
    </lineage>
</organism>
<sequence>MDEAKLLGSAELPRQQGKLHLFSLGKSFRLTTDSAQSASWMSSESAPSRQSLAQIPAKILSKRRQPKVLIGGLGLGYTLVECLKQFNLQASIEVTEWLPEVREWHQEGVLGEAMGFPVKDERVTLNELDIARVLRSKKGRYDAILLDTDNGPEDLLFKENDWLYTFAGLSACFEALEPMGVLAIWAPLPSDTLKGKLVRAGFMVEQMTVPASEKGNRQHTIWIAEKLQQD</sequence>
<keyword evidence="2" id="KW-1185">Reference proteome</keyword>
<accession>A0A317C8C1</accession>
<dbReference type="OrthoDB" id="9793351at2"/>
<protein>
    <recommendedName>
        <fullName evidence="3">Spermidine synthase</fullName>
    </recommendedName>
</protein>
<name>A0A317C8C1_9GAMM</name>
<comment type="caution">
    <text evidence="1">The sequence shown here is derived from an EMBL/GenBank/DDBJ whole genome shotgun (WGS) entry which is preliminary data.</text>
</comment>
<reference evidence="1 2" key="1">
    <citation type="submission" date="2018-05" db="EMBL/GenBank/DDBJ databases">
        <title>Leucothrix arctica sp. nov., isolated from Arctic seawater.</title>
        <authorList>
            <person name="Choi A."/>
            <person name="Baek K."/>
        </authorList>
    </citation>
    <scope>NUCLEOTIDE SEQUENCE [LARGE SCALE GENOMIC DNA]</scope>
    <source>
        <strain evidence="1 2">JCM 18388</strain>
    </source>
</reference>
<evidence type="ECO:0000313" key="1">
    <source>
        <dbReference type="EMBL" id="PWQ92560.1"/>
    </source>
</evidence>
<dbReference type="RefSeq" id="WP_109839520.1">
    <property type="nucleotide sequence ID" value="NZ_QGKM01000083.1"/>
</dbReference>
<gene>
    <name evidence="1" type="ORF">DKW60_20450</name>
</gene>
<dbReference type="InterPro" id="IPR029063">
    <property type="entry name" value="SAM-dependent_MTases_sf"/>
</dbReference>
<dbReference type="Proteomes" id="UP000245539">
    <property type="component" value="Unassembled WGS sequence"/>
</dbReference>
<proteinExistence type="predicted"/>